<evidence type="ECO:0000256" key="5">
    <source>
        <dbReference type="ARBA" id="ARBA00023136"/>
    </source>
</evidence>
<dbReference type="STRING" id="388950.GCA_001611675_02761"/>
<dbReference type="PANTHER" id="PTHR36115">
    <property type="entry name" value="PROLINE-RICH ANTIGEN HOMOLOG-RELATED"/>
    <property type="match status" value="1"/>
</dbReference>
<evidence type="ECO:0000256" key="2">
    <source>
        <dbReference type="ARBA" id="ARBA00022475"/>
    </source>
</evidence>
<keyword evidence="9" id="KW-1185">Reference proteome</keyword>
<keyword evidence="5 6" id="KW-0472">Membrane</keyword>
<proteinExistence type="predicted"/>
<dbReference type="Proteomes" id="UP000182491">
    <property type="component" value="Unassembled WGS sequence"/>
</dbReference>
<evidence type="ECO:0000259" key="7">
    <source>
        <dbReference type="Pfam" id="PF06271"/>
    </source>
</evidence>
<dbReference type="Pfam" id="PF06271">
    <property type="entry name" value="RDD"/>
    <property type="match status" value="1"/>
</dbReference>
<feature type="transmembrane region" description="Helical" evidence="6">
    <location>
        <begin position="68"/>
        <end position="90"/>
    </location>
</feature>
<dbReference type="RefSeq" id="WP_068838707.1">
    <property type="nucleotide sequence ID" value="NZ_BMXC01000005.1"/>
</dbReference>
<keyword evidence="2" id="KW-1003">Cell membrane</keyword>
<protein>
    <submittedName>
        <fullName evidence="8">RDD family protein</fullName>
    </submittedName>
</protein>
<dbReference type="OrthoDB" id="9793824at2"/>
<evidence type="ECO:0000256" key="3">
    <source>
        <dbReference type="ARBA" id="ARBA00022692"/>
    </source>
</evidence>
<evidence type="ECO:0000313" key="8">
    <source>
        <dbReference type="EMBL" id="SFU98381.1"/>
    </source>
</evidence>
<dbReference type="EMBL" id="FPCA01000006">
    <property type="protein sequence ID" value="SFU98381.1"/>
    <property type="molecule type" value="Genomic_DNA"/>
</dbReference>
<feature type="transmembrane region" description="Helical" evidence="6">
    <location>
        <begin position="129"/>
        <end position="147"/>
    </location>
</feature>
<feature type="transmembrane region" description="Helical" evidence="6">
    <location>
        <begin position="26"/>
        <end position="47"/>
    </location>
</feature>
<evidence type="ECO:0000313" key="9">
    <source>
        <dbReference type="Proteomes" id="UP000182491"/>
    </source>
</evidence>
<feature type="domain" description="RDD" evidence="7">
    <location>
        <begin position="19"/>
        <end position="160"/>
    </location>
</feature>
<comment type="subcellular location">
    <subcellularLocation>
        <location evidence="1">Cell membrane</location>
        <topology evidence="1">Multi-pass membrane protein</topology>
    </subcellularLocation>
</comment>
<evidence type="ECO:0000256" key="6">
    <source>
        <dbReference type="SAM" id="Phobius"/>
    </source>
</evidence>
<dbReference type="InterPro" id="IPR051791">
    <property type="entry name" value="Pra-immunoreactive"/>
</dbReference>
<evidence type="ECO:0000256" key="1">
    <source>
        <dbReference type="ARBA" id="ARBA00004651"/>
    </source>
</evidence>
<accession>A0A1I7KLU7</accession>
<dbReference type="AlphaFoldDB" id="A0A1I7KLU7"/>
<reference evidence="9" key="1">
    <citation type="submission" date="2016-10" db="EMBL/GenBank/DDBJ databases">
        <authorList>
            <person name="Varghese N."/>
        </authorList>
    </citation>
    <scope>NUCLEOTIDE SEQUENCE [LARGE SCALE GENOMIC DNA]</scope>
    <source>
        <strain evidence="9">DSM 18820</strain>
    </source>
</reference>
<dbReference type="InterPro" id="IPR010432">
    <property type="entry name" value="RDD"/>
</dbReference>
<gene>
    <name evidence="8" type="ORF">SAMN04487941_3861</name>
</gene>
<keyword evidence="3 6" id="KW-0812">Transmembrane</keyword>
<organism evidence="8 9">
    <name type="scientific">Pontibacter akesuensis</name>
    <dbReference type="NCBI Taxonomy" id="388950"/>
    <lineage>
        <taxon>Bacteria</taxon>
        <taxon>Pseudomonadati</taxon>
        <taxon>Bacteroidota</taxon>
        <taxon>Cytophagia</taxon>
        <taxon>Cytophagales</taxon>
        <taxon>Hymenobacteraceae</taxon>
        <taxon>Pontibacter</taxon>
    </lineage>
</organism>
<name>A0A1I7KLU7_9BACT</name>
<dbReference type="GO" id="GO:0005886">
    <property type="term" value="C:plasma membrane"/>
    <property type="evidence" value="ECO:0007669"/>
    <property type="project" value="UniProtKB-SubCell"/>
</dbReference>
<keyword evidence="4 6" id="KW-1133">Transmembrane helix</keyword>
<evidence type="ECO:0000256" key="4">
    <source>
        <dbReference type="ARBA" id="ARBA00022989"/>
    </source>
</evidence>
<sequence length="167" mass="18902">MQAAFTVHAPPTIKRSALYGSLTARLVSFLVDTTLIVFSYTFVLYGISGSQEQLYTWDDLLKGGIDMVELWLVCKSIFINPIFAVLHWAYYTFLESSLKQATIGKFTLGLKVTDLRGRRIGFLQANLRYFAKFLSVLLLGLGFLLILSSRRHQMLHDYIARALVVAD</sequence>